<sequence length="190" mass="21413">MGTSLLSPLASPFTPTPRYAEASPEFVIFADGKPSLVCAGDHPEHEILQGIDDSAIDEMFPPTAEEAAEIEAVEFFVTTLAEISLLEDREERARTAFSHIKKRWEARRGAGLRGKPYPARSNPDQFKSAGLAKSKETSLISTEHYPRAFALPDVESRLRCKDAKRREISQKINKNQHRQLMPIQQPRKHY</sequence>
<name>A0A6U3S1N0_9STRA</name>
<gene>
    <name evidence="2" type="ORF">DBRI1063_LOCUS13421</name>
</gene>
<dbReference type="AlphaFoldDB" id="A0A6U3S1N0"/>
<feature type="region of interest" description="Disordered" evidence="1">
    <location>
        <begin position="170"/>
        <end position="190"/>
    </location>
</feature>
<proteinExistence type="predicted"/>
<organism evidence="2">
    <name type="scientific">Ditylum brightwellii</name>
    <dbReference type="NCBI Taxonomy" id="49249"/>
    <lineage>
        <taxon>Eukaryota</taxon>
        <taxon>Sar</taxon>
        <taxon>Stramenopiles</taxon>
        <taxon>Ochrophyta</taxon>
        <taxon>Bacillariophyta</taxon>
        <taxon>Mediophyceae</taxon>
        <taxon>Lithodesmiophycidae</taxon>
        <taxon>Lithodesmiales</taxon>
        <taxon>Lithodesmiaceae</taxon>
        <taxon>Ditylum</taxon>
    </lineage>
</organism>
<evidence type="ECO:0000313" key="2">
    <source>
        <dbReference type="EMBL" id="CAD9334706.1"/>
    </source>
</evidence>
<feature type="region of interest" description="Disordered" evidence="1">
    <location>
        <begin position="111"/>
        <end position="131"/>
    </location>
</feature>
<dbReference type="EMBL" id="HBGN01021040">
    <property type="protein sequence ID" value="CAD9334706.1"/>
    <property type="molecule type" value="Transcribed_RNA"/>
</dbReference>
<reference evidence="2" key="1">
    <citation type="submission" date="2021-01" db="EMBL/GenBank/DDBJ databases">
        <authorList>
            <person name="Corre E."/>
            <person name="Pelletier E."/>
            <person name="Niang G."/>
            <person name="Scheremetjew M."/>
            <person name="Finn R."/>
            <person name="Kale V."/>
            <person name="Holt S."/>
            <person name="Cochrane G."/>
            <person name="Meng A."/>
            <person name="Brown T."/>
            <person name="Cohen L."/>
        </authorList>
    </citation>
    <scope>NUCLEOTIDE SEQUENCE</scope>
    <source>
        <strain evidence="2">Pop2</strain>
    </source>
</reference>
<accession>A0A6U3S1N0</accession>
<protein>
    <submittedName>
        <fullName evidence="2">Uncharacterized protein</fullName>
    </submittedName>
</protein>
<evidence type="ECO:0000256" key="1">
    <source>
        <dbReference type="SAM" id="MobiDB-lite"/>
    </source>
</evidence>